<dbReference type="InterPro" id="IPR003343">
    <property type="entry name" value="Big_2"/>
</dbReference>
<dbReference type="Gene3D" id="2.60.40.1080">
    <property type="match status" value="1"/>
</dbReference>
<keyword evidence="2" id="KW-0472">Membrane</keyword>
<evidence type="ECO:0000313" key="9">
    <source>
        <dbReference type="Proteomes" id="UP000283509"/>
    </source>
</evidence>
<evidence type="ECO:0000313" key="8">
    <source>
        <dbReference type="EMBL" id="ROT82137.1"/>
    </source>
</evidence>
<dbReference type="Pfam" id="PF22957">
    <property type="entry name" value="NUP210_Ig"/>
    <property type="match status" value="1"/>
</dbReference>
<dbReference type="EMBL" id="QCYY01000881">
    <property type="protein sequence ID" value="ROT82137.1"/>
    <property type="molecule type" value="Genomic_DNA"/>
</dbReference>
<evidence type="ECO:0000256" key="1">
    <source>
        <dbReference type="SAM" id="MobiDB-lite"/>
    </source>
</evidence>
<dbReference type="Proteomes" id="UP000283509">
    <property type="component" value="Unassembled WGS sequence"/>
</dbReference>
<dbReference type="Pfam" id="PF22959">
    <property type="entry name" value="Ig_NUP210_15th"/>
    <property type="match status" value="1"/>
</dbReference>
<keyword evidence="9" id="KW-1185">Reference proteome</keyword>
<dbReference type="InterPro" id="IPR057586">
    <property type="entry name" value="Ig_NUP210_16th"/>
</dbReference>
<evidence type="ECO:0000259" key="4">
    <source>
        <dbReference type="Pfam" id="PF22957"/>
    </source>
</evidence>
<dbReference type="AlphaFoldDB" id="A0A423U093"/>
<dbReference type="Pfam" id="PF25354">
    <property type="entry name" value="Ig_NUP210_16th"/>
    <property type="match status" value="1"/>
</dbReference>
<protein>
    <submittedName>
        <fullName evidence="8">Uncharacterized protein</fullName>
    </submittedName>
</protein>
<keyword evidence="2" id="KW-0812">Transmembrane</keyword>
<feature type="transmembrane region" description="Helical" evidence="2">
    <location>
        <begin position="790"/>
        <end position="811"/>
    </location>
</feature>
<dbReference type="Pfam" id="PF02368">
    <property type="entry name" value="Big_2"/>
    <property type="match status" value="1"/>
</dbReference>
<dbReference type="InterPro" id="IPR055095">
    <property type="entry name" value="NUP210_Ig_C"/>
</dbReference>
<keyword evidence="2" id="KW-1133">Transmembrane helix</keyword>
<feature type="compositionally biased region" description="Low complexity" evidence="1">
    <location>
        <begin position="839"/>
        <end position="848"/>
    </location>
</feature>
<dbReference type="InterPro" id="IPR045197">
    <property type="entry name" value="NUP210-like"/>
</dbReference>
<name>A0A423U093_PENVA</name>
<dbReference type="Pfam" id="PF26181">
    <property type="entry name" value="Ig_NUP210_13th"/>
    <property type="match status" value="1"/>
</dbReference>
<evidence type="ECO:0000259" key="7">
    <source>
        <dbReference type="Pfam" id="PF26181"/>
    </source>
</evidence>
<feature type="domain" description="NUP210 C-terminal Ig-like" evidence="4">
    <location>
        <begin position="551"/>
        <end position="694"/>
    </location>
</feature>
<feature type="region of interest" description="Disordered" evidence="1">
    <location>
        <begin position="881"/>
        <end position="905"/>
    </location>
</feature>
<evidence type="ECO:0000259" key="5">
    <source>
        <dbReference type="Pfam" id="PF22959"/>
    </source>
</evidence>
<organism evidence="8 9">
    <name type="scientific">Penaeus vannamei</name>
    <name type="common">Whiteleg shrimp</name>
    <name type="synonym">Litopenaeus vannamei</name>
    <dbReference type="NCBI Taxonomy" id="6689"/>
    <lineage>
        <taxon>Eukaryota</taxon>
        <taxon>Metazoa</taxon>
        <taxon>Ecdysozoa</taxon>
        <taxon>Arthropoda</taxon>
        <taxon>Crustacea</taxon>
        <taxon>Multicrustacea</taxon>
        <taxon>Malacostraca</taxon>
        <taxon>Eumalacostraca</taxon>
        <taxon>Eucarida</taxon>
        <taxon>Decapoda</taxon>
        <taxon>Dendrobranchiata</taxon>
        <taxon>Penaeoidea</taxon>
        <taxon>Penaeidae</taxon>
        <taxon>Penaeus</taxon>
    </lineage>
</organism>
<feature type="domain" description="BIG2" evidence="3">
    <location>
        <begin position="93"/>
        <end position="155"/>
    </location>
</feature>
<feature type="domain" description="NUP210 Ig-like" evidence="5">
    <location>
        <begin position="357"/>
        <end position="458"/>
    </location>
</feature>
<evidence type="ECO:0000259" key="6">
    <source>
        <dbReference type="Pfam" id="PF25354"/>
    </source>
</evidence>
<feature type="region of interest" description="Disordered" evidence="1">
    <location>
        <begin position="834"/>
        <end position="864"/>
    </location>
</feature>
<reference evidence="8 9" key="2">
    <citation type="submission" date="2019-01" db="EMBL/GenBank/DDBJ databases">
        <title>The decoding of complex shrimp genome reveals the adaptation for benthos swimmer, frequently molting mechanism and breeding impact on genome.</title>
        <authorList>
            <person name="Sun Y."/>
            <person name="Gao Y."/>
            <person name="Yu Y."/>
        </authorList>
    </citation>
    <scope>NUCLEOTIDE SEQUENCE [LARGE SCALE GENOMIC DNA]</scope>
    <source>
        <tissue evidence="8">Muscle</tissue>
    </source>
</reference>
<reference evidence="8 9" key="1">
    <citation type="submission" date="2018-04" db="EMBL/GenBank/DDBJ databases">
        <authorList>
            <person name="Zhang X."/>
            <person name="Yuan J."/>
            <person name="Li F."/>
            <person name="Xiang J."/>
        </authorList>
    </citation>
    <scope>NUCLEOTIDE SEQUENCE [LARGE SCALE GENOMIC DNA]</scope>
    <source>
        <tissue evidence="8">Muscle</tissue>
    </source>
</reference>
<proteinExistence type="predicted"/>
<evidence type="ECO:0000259" key="3">
    <source>
        <dbReference type="Pfam" id="PF02368"/>
    </source>
</evidence>
<dbReference type="PANTHER" id="PTHR23019">
    <property type="entry name" value="NUCLEAR PORE MEMBRANE GLYCOPROTEIN GP210-RELATED"/>
    <property type="match status" value="1"/>
</dbReference>
<comment type="caution">
    <text evidence="8">The sequence shown here is derived from an EMBL/GenBank/DDBJ whole genome shotgun (WGS) entry which is preliminary data.</text>
</comment>
<gene>
    <name evidence="8" type="ORF">C7M84_024702</name>
</gene>
<evidence type="ECO:0000256" key="2">
    <source>
        <dbReference type="SAM" id="Phobius"/>
    </source>
</evidence>
<dbReference type="InterPro" id="IPR058779">
    <property type="entry name" value="Ig_NUP210_13th"/>
</dbReference>
<feature type="domain" description="NUP210 Ig-like" evidence="7">
    <location>
        <begin position="182"/>
        <end position="299"/>
    </location>
</feature>
<dbReference type="GO" id="GO:0005643">
    <property type="term" value="C:nuclear pore"/>
    <property type="evidence" value="ECO:0007669"/>
    <property type="project" value="TreeGrafter"/>
</dbReference>
<sequence>MVDRVELGGTLEAEVIARDASGYPLPAHTLMDLTLNPQANIITTKYLGTNNNDNAIYEVVGRHVGDTTLRASAGNGPMGDSVIHSQSKPVQVFPPLTLQPKNITLIIGANYQVETKGGPYPDATVVYSMLNETIANTSHTGVITALSLGTTILTAQAISINKENGATVVYSQDTVIVNVVPLTSIHIHAPLTHLETGTTMPLYAIGNEEDQNPLAYATALPPLLFEWTVSNKQVATFNGIFKKNGIIESKENNGIVQLSAEQTGRVTVTLKVKPVIPSSFPNFQLTDNALLTDKLEVKVFESLKLQHPDDGSSNLLLSPEAETKIKTNSTTGQATVIVTVEENFGVTQSIAILVEVKKITYLQAGVEVFMSTLPGESLSVVPVGVTMMLHLTYHDNRGRIFHATNSQPTFRPSRYDLIDVKRGGTNDTLQVTVRGTGQTVLHIWNEKDSLVSGFLRINTGHGIFPHKTVIPLGGHICLSSSIRSPDGEADSPGEWSSVGDILQLGTDSGIAFGQQIGRSVVSYKVSSSLTTTTEISVSPITKISLSIPTQSITTGEESEPYLAMVTLGGEGSMSDESQCKPAEGFHVSPPFTCIVAFSPPIPQVDAKEVLKASAVYMAKKGYACEISSVSSPSALLAKGQASVILEAVVVSRGQQGEVRSGQVTIPFYPAPFAEVSEVTLTNEVPSTSIEIQGTFEVLGTLEIASDVSHLDLSLGTAESNKRPLMLSLRDSVWSEIPEEPLIVAISSPYTRSKIEVSVKVEQVGDGYCAAPRDLGIINLLVTFLTTYDRLLISIACLVLTVACIVISYHALFGPGYKQTQQTGVFANSPMPGPAMTAFSPNRPSPSGSGSSGASGGMDSLAKRLDYSPSPQRITLWSVNNEPIYGAPPFRRGAYEDSPTYRSSPK</sequence>
<feature type="domain" description="NUP210 Ig-like" evidence="6">
    <location>
        <begin position="463"/>
        <end position="534"/>
    </location>
</feature>
<dbReference type="SUPFAM" id="SSF49373">
    <property type="entry name" value="Invasin/intimin cell-adhesion fragments"/>
    <property type="match status" value="1"/>
</dbReference>
<accession>A0A423U093</accession>
<dbReference type="OrthoDB" id="361283at2759"/>
<dbReference type="InterPro" id="IPR008964">
    <property type="entry name" value="Invasin/intimin_cell_adhesion"/>
</dbReference>
<dbReference type="InterPro" id="IPR055094">
    <property type="entry name" value="NUP210_Ig15"/>
</dbReference>
<dbReference type="STRING" id="6689.A0A423U093"/>
<dbReference type="PANTHER" id="PTHR23019:SF0">
    <property type="entry name" value="NUCLEAR PORE MEMBRANE GLYCOPROTEIN 210"/>
    <property type="match status" value="1"/>
</dbReference>